<feature type="transmembrane region" description="Helical" evidence="6">
    <location>
        <begin position="263"/>
        <end position="281"/>
    </location>
</feature>
<name>A0A7W4YX24_9HYPH</name>
<evidence type="ECO:0000256" key="3">
    <source>
        <dbReference type="ARBA" id="ARBA00022692"/>
    </source>
</evidence>
<evidence type="ECO:0000256" key="1">
    <source>
        <dbReference type="ARBA" id="ARBA00004141"/>
    </source>
</evidence>
<keyword evidence="9" id="KW-1185">Reference proteome</keyword>
<organism evidence="8 9">
    <name type="scientific">Microvirga lupini</name>
    <dbReference type="NCBI Taxonomy" id="420324"/>
    <lineage>
        <taxon>Bacteria</taxon>
        <taxon>Pseudomonadati</taxon>
        <taxon>Pseudomonadota</taxon>
        <taxon>Alphaproteobacteria</taxon>
        <taxon>Hyphomicrobiales</taxon>
        <taxon>Methylobacteriaceae</taxon>
        <taxon>Microvirga</taxon>
    </lineage>
</organism>
<dbReference type="InterPro" id="IPR000620">
    <property type="entry name" value="EamA_dom"/>
</dbReference>
<feature type="transmembrane region" description="Helical" evidence="6">
    <location>
        <begin position="204"/>
        <end position="230"/>
    </location>
</feature>
<feature type="transmembrane region" description="Helical" evidence="6">
    <location>
        <begin position="173"/>
        <end position="192"/>
    </location>
</feature>
<evidence type="ECO:0000313" key="9">
    <source>
        <dbReference type="Proteomes" id="UP000532010"/>
    </source>
</evidence>
<keyword evidence="4 6" id="KW-1133">Transmembrane helix</keyword>
<dbReference type="AlphaFoldDB" id="A0A7W4YX24"/>
<dbReference type="EMBL" id="JACHWB010000004">
    <property type="protein sequence ID" value="MBB3020060.1"/>
    <property type="molecule type" value="Genomic_DNA"/>
</dbReference>
<comment type="caution">
    <text evidence="8">The sequence shown here is derived from an EMBL/GenBank/DDBJ whole genome shotgun (WGS) entry which is preliminary data.</text>
</comment>
<dbReference type="RefSeq" id="WP_183451727.1">
    <property type="nucleotide sequence ID" value="NZ_JACHWB010000004.1"/>
</dbReference>
<gene>
    <name evidence="8" type="ORF">FHR70_003141</name>
</gene>
<dbReference type="PANTHER" id="PTHR32322">
    <property type="entry name" value="INNER MEMBRANE TRANSPORTER"/>
    <property type="match status" value="1"/>
</dbReference>
<proteinExistence type="inferred from homology"/>
<comment type="subcellular location">
    <subcellularLocation>
        <location evidence="1">Membrane</location>
        <topology evidence="1">Multi-pass membrane protein</topology>
    </subcellularLocation>
</comment>
<dbReference type="Pfam" id="PF00892">
    <property type="entry name" value="EamA"/>
    <property type="match status" value="2"/>
</dbReference>
<comment type="similarity">
    <text evidence="2">Belongs to the EamA transporter family.</text>
</comment>
<feature type="domain" description="EamA" evidence="7">
    <location>
        <begin position="6"/>
        <end position="132"/>
    </location>
</feature>
<dbReference type="PANTHER" id="PTHR32322:SF2">
    <property type="entry name" value="EAMA DOMAIN-CONTAINING PROTEIN"/>
    <property type="match status" value="1"/>
</dbReference>
<keyword evidence="3 6" id="KW-0812">Transmembrane</keyword>
<dbReference type="Gene3D" id="1.10.3730.20">
    <property type="match status" value="1"/>
</dbReference>
<dbReference type="SUPFAM" id="SSF103481">
    <property type="entry name" value="Multidrug resistance efflux transporter EmrE"/>
    <property type="match status" value="2"/>
</dbReference>
<feature type="transmembrane region" description="Helical" evidence="6">
    <location>
        <begin position="117"/>
        <end position="133"/>
    </location>
</feature>
<protein>
    <submittedName>
        <fullName evidence="8">Drug/metabolite transporter (DMT)-like permease</fullName>
    </submittedName>
</protein>
<evidence type="ECO:0000256" key="5">
    <source>
        <dbReference type="ARBA" id="ARBA00023136"/>
    </source>
</evidence>
<feature type="transmembrane region" description="Helical" evidence="6">
    <location>
        <begin position="36"/>
        <end position="54"/>
    </location>
</feature>
<keyword evidence="5 6" id="KW-0472">Membrane</keyword>
<feature type="domain" description="EamA" evidence="7">
    <location>
        <begin position="144"/>
        <end position="280"/>
    </location>
</feature>
<evidence type="ECO:0000256" key="6">
    <source>
        <dbReference type="SAM" id="Phobius"/>
    </source>
</evidence>
<dbReference type="InterPro" id="IPR050638">
    <property type="entry name" value="AA-Vitamin_Transporters"/>
</dbReference>
<evidence type="ECO:0000259" key="7">
    <source>
        <dbReference type="Pfam" id="PF00892"/>
    </source>
</evidence>
<feature type="transmembrane region" description="Helical" evidence="6">
    <location>
        <begin position="88"/>
        <end position="110"/>
    </location>
</feature>
<dbReference type="InterPro" id="IPR037185">
    <property type="entry name" value="EmrE-like"/>
</dbReference>
<feature type="transmembrane region" description="Helical" evidence="6">
    <location>
        <begin position="61"/>
        <end position="82"/>
    </location>
</feature>
<dbReference type="GO" id="GO:0016020">
    <property type="term" value="C:membrane"/>
    <property type="evidence" value="ECO:0007669"/>
    <property type="project" value="UniProtKB-SubCell"/>
</dbReference>
<evidence type="ECO:0000256" key="2">
    <source>
        <dbReference type="ARBA" id="ARBA00007362"/>
    </source>
</evidence>
<feature type="transmembrane region" description="Helical" evidence="6">
    <location>
        <begin position="139"/>
        <end position="161"/>
    </location>
</feature>
<feature type="transmembrane region" description="Helical" evidence="6">
    <location>
        <begin position="237"/>
        <end position="257"/>
    </location>
</feature>
<evidence type="ECO:0000313" key="8">
    <source>
        <dbReference type="EMBL" id="MBB3020060.1"/>
    </source>
</evidence>
<reference evidence="8 9" key="1">
    <citation type="submission" date="2020-08" db="EMBL/GenBank/DDBJ databases">
        <title>The Agave Microbiome: Exploring the role of microbial communities in plant adaptations to desert environments.</title>
        <authorList>
            <person name="Partida-Martinez L.P."/>
        </authorList>
    </citation>
    <scope>NUCLEOTIDE SEQUENCE [LARGE SCALE GENOMIC DNA]</scope>
    <source>
        <strain evidence="8 9">AT3.9</strain>
    </source>
</reference>
<evidence type="ECO:0000256" key="4">
    <source>
        <dbReference type="ARBA" id="ARBA00022989"/>
    </source>
</evidence>
<accession>A0A7W4YX24</accession>
<dbReference type="Proteomes" id="UP000532010">
    <property type="component" value="Unassembled WGS sequence"/>
</dbReference>
<sequence length="298" mass="31998">MALRDLFLMFLVCFLWAAHTIVSKIVVSGMEIPPLFYAAVRFGIVAMLALPWLLPAPRPRWRIVLVGFLMGGGGFALFFLGIKSASPSSAAVVSQLGIPITALLSMLMLGERLDGRRALGIVLTFTGGVLVMWDPDGGFPLSAGLLLVLASTCIGSLAAVMMKQIKGVRPLQFQAWVGLASVMPMVLLTTTFETGQMTKAFEAGWGFVGALLFSALIVSLLAHTIYYGLIGKYPANLIAPLLIMNPLLTVTLGILVTGDRFDAKMALGTGLALCGVLVIVLRRNGAMRLVSARWKRFR</sequence>